<organism evidence="1 2">
    <name type="scientific">Candidatus Fischerbacteria bacterium RBG_13_37_8</name>
    <dbReference type="NCBI Taxonomy" id="1817863"/>
    <lineage>
        <taxon>Bacteria</taxon>
        <taxon>Candidatus Fischeribacteriota</taxon>
    </lineage>
</organism>
<gene>
    <name evidence="1" type="ORF">A2Y62_05840</name>
</gene>
<dbReference type="STRING" id="1817863.A2Y62_05840"/>
<protein>
    <submittedName>
        <fullName evidence="1">Uncharacterized protein</fullName>
    </submittedName>
</protein>
<name>A0A1F5VD73_9BACT</name>
<comment type="caution">
    <text evidence="1">The sequence shown here is derived from an EMBL/GenBank/DDBJ whole genome shotgun (WGS) entry which is preliminary data.</text>
</comment>
<accession>A0A1F5VD73</accession>
<evidence type="ECO:0000313" key="2">
    <source>
        <dbReference type="Proteomes" id="UP000178943"/>
    </source>
</evidence>
<sequence>MKKHFPIIFFIEPHYERLVESFEIAPGVIIPEGKYRFSRYGIELESSDFRPWRIGTEIGFGEFYGGELTTVMTFLSWTGWNGHLQLELENVNDIGDLPGGSFVKRLWQMQASYAFSPDLIFSSYTQYDNESGEIGMNNRLRWMIRPGCDLYLVWNHGWVQLPGESILKSRSKSDQIAIKLRWTFRR</sequence>
<proteinExistence type="predicted"/>
<dbReference type="EMBL" id="MFGW01000197">
    <property type="protein sequence ID" value="OGF61392.1"/>
    <property type="molecule type" value="Genomic_DNA"/>
</dbReference>
<dbReference type="Proteomes" id="UP000178943">
    <property type="component" value="Unassembled WGS sequence"/>
</dbReference>
<dbReference type="AlphaFoldDB" id="A0A1F5VD73"/>
<reference evidence="1 2" key="1">
    <citation type="journal article" date="2016" name="Nat. Commun.">
        <title>Thousands of microbial genomes shed light on interconnected biogeochemical processes in an aquifer system.</title>
        <authorList>
            <person name="Anantharaman K."/>
            <person name="Brown C.T."/>
            <person name="Hug L.A."/>
            <person name="Sharon I."/>
            <person name="Castelle C.J."/>
            <person name="Probst A.J."/>
            <person name="Thomas B.C."/>
            <person name="Singh A."/>
            <person name="Wilkins M.J."/>
            <person name="Karaoz U."/>
            <person name="Brodie E.L."/>
            <person name="Williams K.H."/>
            <person name="Hubbard S.S."/>
            <person name="Banfield J.F."/>
        </authorList>
    </citation>
    <scope>NUCLEOTIDE SEQUENCE [LARGE SCALE GENOMIC DNA]</scope>
</reference>
<evidence type="ECO:0000313" key="1">
    <source>
        <dbReference type="EMBL" id="OGF61392.1"/>
    </source>
</evidence>